<sequence>MREAFFKGFFKCSGLSSATDGYARKREQTFPLPQVKRQKLLEPIVPQQAPGTVFESGEDNSSEEDKGVQIQGSVVDSSEKLTVAELNHVDISSSSQGEEKFCLYPSVVYEGDIATVKLGVGQMVILDGCAMVQVVEGQAAMLGYSFPRGTDILVCSSSEPTEVIIIEARHALRDIGRRGGASNHETEVDDATMIEGSEVSLQATLGCQLRFASHSLGQHFLASGAGSERGLSFGLEFVGSLGSSLGKKTGRQFLEQQNQDRDCPDSNVPCSDDDQLNLDLGAGYLDIEDVDESDIDQLEVPVEGVELAATKDSVRKRKISCGQNTDSVKRQRGVEMFDSCSSTRSVPHVWKEAVETIAIGSGVPVVAVAVQRMLESLRLLGS</sequence>
<keyword evidence="3" id="KW-1185">Reference proteome</keyword>
<dbReference type="AlphaFoldDB" id="A0A8T0IEM1"/>
<organism evidence="2 3">
    <name type="scientific">Ceratodon purpureus</name>
    <name type="common">Fire moss</name>
    <name type="synonym">Dicranum purpureum</name>
    <dbReference type="NCBI Taxonomy" id="3225"/>
    <lineage>
        <taxon>Eukaryota</taxon>
        <taxon>Viridiplantae</taxon>
        <taxon>Streptophyta</taxon>
        <taxon>Embryophyta</taxon>
        <taxon>Bryophyta</taxon>
        <taxon>Bryophytina</taxon>
        <taxon>Bryopsida</taxon>
        <taxon>Dicranidae</taxon>
        <taxon>Pseudoditrichales</taxon>
        <taxon>Ditrichaceae</taxon>
        <taxon>Ceratodon</taxon>
    </lineage>
</organism>
<proteinExistence type="predicted"/>
<protein>
    <submittedName>
        <fullName evidence="2">Uncharacterized protein</fullName>
    </submittedName>
</protein>
<name>A0A8T0IEM1_CERPU</name>
<feature type="region of interest" description="Disordered" evidence="1">
    <location>
        <begin position="50"/>
        <end position="69"/>
    </location>
</feature>
<accession>A0A8T0IEM1</accession>
<comment type="caution">
    <text evidence="2">The sequence shown here is derived from an EMBL/GenBank/DDBJ whole genome shotgun (WGS) entry which is preliminary data.</text>
</comment>
<evidence type="ECO:0000313" key="2">
    <source>
        <dbReference type="EMBL" id="KAG0581465.1"/>
    </source>
</evidence>
<dbReference type="Proteomes" id="UP000822688">
    <property type="component" value="Chromosome 4"/>
</dbReference>
<reference evidence="2" key="1">
    <citation type="submission" date="2020-06" db="EMBL/GenBank/DDBJ databases">
        <title>WGS assembly of Ceratodon purpureus strain R40.</title>
        <authorList>
            <person name="Carey S.B."/>
            <person name="Jenkins J."/>
            <person name="Shu S."/>
            <person name="Lovell J.T."/>
            <person name="Sreedasyam A."/>
            <person name="Maumus F."/>
            <person name="Tiley G.P."/>
            <person name="Fernandez-Pozo N."/>
            <person name="Barry K."/>
            <person name="Chen C."/>
            <person name="Wang M."/>
            <person name="Lipzen A."/>
            <person name="Daum C."/>
            <person name="Saski C.A."/>
            <person name="Payton A.C."/>
            <person name="Mcbreen J.C."/>
            <person name="Conrad R.E."/>
            <person name="Kollar L.M."/>
            <person name="Olsson S."/>
            <person name="Huttunen S."/>
            <person name="Landis J.B."/>
            <person name="Wickett N.J."/>
            <person name="Johnson M.G."/>
            <person name="Rensing S.A."/>
            <person name="Grimwood J."/>
            <person name="Schmutz J."/>
            <person name="Mcdaniel S.F."/>
        </authorList>
    </citation>
    <scope>NUCLEOTIDE SEQUENCE</scope>
    <source>
        <strain evidence="2">R40</strain>
    </source>
</reference>
<dbReference type="EMBL" id="CM026424">
    <property type="protein sequence ID" value="KAG0581465.1"/>
    <property type="molecule type" value="Genomic_DNA"/>
</dbReference>
<evidence type="ECO:0000313" key="3">
    <source>
        <dbReference type="Proteomes" id="UP000822688"/>
    </source>
</evidence>
<evidence type="ECO:0000256" key="1">
    <source>
        <dbReference type="SAM" id="MobiDB-lite"/>
    </source>
</evidence>
<gene>
    <name evidence="2" type="ORF">KC19_4G254100</name>
</gene>